<accession>F0WDP8</accession>
<reference evidence="2" key="2">
    <citation type="submission" date="2011-02" db="EMBL/GenBank/DDBJ databases">
        <authorList>
            <person name="MacLean D."/>
        </authorList>
    </citation>
    <scope>NUCLEOTIDE SEQUENCE</scope>
</reference>
<dbReference type="Gene3D" id="3.30.1370.110">
    <property type="match status" value="1"/>
</dbReference>
<dbReference type="EMBL" id="FR824113">
    <property type="protein sequence ID" value="CCA19324.1"/>
    <property type="molecule type" value="Genomic_DNA"/>
</dbReference>
<sequence>MYGTNILATSFGRIQATRHTRRVAINALRCVGSLHVNSIHRLVGNNRAISDIPSKKLVHSVNGEWANQFPWEKLLKRCGRDEELEDVSKLLTHLADKRTLDASVGNLITLCEYLARNEYYDPVHNILSDNLDKLLPNRDRSAKEHFVLSGLHKLFDAVLSVYKNKNEWKQVHRMIHLLHERSIDPNLRIFRVFLVACARSNRKEHVHKTIQYLYANKFVNSLDDAETMKTLTACCQALLLIGQSDRVIQLLGHLIEGLPSSKYDAASRNSDLLWIRLKSMIRSRDTIRLNLLVQACIREDQEKQVLKTLTWMHGSKQAAPNCFTFEVILQFLLRRKQWIKVLTIYDQAHHLESESGGKTILINLASLTAALTAWKSLDQRRQLEPAYRQNAVSIWNRLVKYDISKSEEHQVLQLFDCLWRYGCREEAAKFFVQAVFSTFGSIWRRRNWIRQLSSGAIEVDLHGFSCGAAQSAVLFVLHDLERERPMMEELKITRIGRNWQPDIRVITGVGRHNRRNYMHAELRTRITTILNEVSPNLKPSQCNTNSGVLLLTSQNLRRWMEER</sequence>
<dbReference type="PANTHER" id="PTHR47447:SF25">
    <property type="entry name" value="SAP DOMAIN-CONTAINING PROTEIN"/>
    <property type="match status" value="1"/>
</dbReference>
<dbReference type="HOGENOM" id="CLU_484333_0_0_1"/>
<protein>
    <submittedName>
        <fullName evidence="2">Uncharacterized protein AlNc14C68G4768</fullName>
    </submittedName>
</protein>
<dbReference type="Gene3D" id="1.25.40.10">
    <property type="entry name" value="Tetratricopeptide repeat domain"/>
    <property type="match status" value="1"/>
</dbReference>
<dbReference type="InterPro" id="IPR036063">
    <property type="entry name" value="Smr_dom_sf"/>
</dbReference>
<organism evidence="2">
    <name type="scientific">Albugo laibachii Nc14</name>
    <dbReference type="NCBI Taxonomy" id="890382"/>
    <lineage>
        <taxon>Eukaryota</taxon>
        <taxon>Sar</taxon>
        <taxon>Stramenopiles</taxon>
        <taxon>Oomycota</taxon>
        <taxon>Peronosporomycetes</taxon>
        <taxon>Albuginales</taxon>
        <taxon>Albuginaceae</taxon>
        <taxon>Albugo</taxon>
    </lineage>
</organism>
<proteinExistence type="predicted"/>
<dbReference type="PANTHER" id="PTHR47447">
    <property type="entry name" value="OS03G0856100 PROTEIN"/>
    <property type="match status" value="1"/>
</dbReference>
<evidence type="ECO:0000256" key="1">
    <source>
        <dbReference type="ARBA" id="ARBA00022737"/>
    </source>
</evidence>
<reference evidence="2" key="1">
    <citation type="journal article" date="2011" name="PLoS Biol.">
        <title>Gene gain and loss during evolution of obligate parasitism in the white rust pathogen of Arabidopsis thaliana.</title>
        <authorList>
            <person name="Kemen E."/>
            <person name="Gardiner A."/>
            <person name="Schultz-Larsen T."/>
            <person name="Kemen A.C."/>
            <person name="Balmuth A.L."/>
            <person name="Robert-Seilaniantz A."/>
            <person name="Bailey K."/>
            <person name="Holub E."/>
            <person name="Studholme D.J."/>
            <person name="Maclean D."/>
            <person name="Jones J.D."/>
        </authorList>
    </citation>
    <scope>NUCLEOTIDE SEQUENCE</scope>
</reference>
<keyword evidence="1" id="KW-0677">Repeat</keyword>
<dbReference type="SUPFAM" id="SSF160443">
    <property type="entry name" value="SMR domain-like"/>
    <property type="match status" value="1"/>
</dbReference>
<dbReference type="AlphaFoldDB" id="F0WDP8"/>
<dbReference type="InterPro" id="IPR011990">
    <property type="entry name" value="TPR-like_helical_dom_sf"/>
</dbReference>
<evidence type="ECO:0000313" key="2">
    <source>
        <dbReference type="EMBL" id="CCA19324.1"/>
    </source>
</evidence>
<gene>
    <name evidence="2" type="primary">AlNc14C68G4768</name>
    <name evidence="2" type="ORF">ALNC14_054670</name>
</gene>
<name>F0WDP8_9STRA</name>